<dbReference type="AlphaFoldDB" id="A0A0E9LYR2"/>
<name>A0A0E9LYR2_9BACT</name>
<gene>
    <name evidence="1" type="ORF">JCM15548_12541</name>
</gene>
<keyword evidence="2" id="KW-1185">Reference proteome</keyword>
<sequence length="209" mass="23634">MKLIRTFILTLFVFSALSAYGDKLAHLRSARKIVTVESITAPYYTIQVVALKEPPGNAAFFTTLTQAREFICTDGFVRYTIGEYDTFGQAARDLEALKAQGFSDVFVLNTRKISLKNSNQTLVIDKNAQPVAGVAYTIQVAALRYPVYVSEFEEFEDVQEYYMRDRIYRYCVGNFDGAVALDELSKVRQSGYPDAFLVPVEKYASFKIE</sequence>
<dbReference type="EMBL" id="BAZW01000021">
    <property type="protein sequence ID" value="GAO30281.1"/>
    <property type="molecule type" value="Genomic_DNA"/>
</dbReference>
<comment type="caution">
    <text evidence="1">The sequence shown here is derived from an EMBL/GenBank/DDBJ whole genome shotgun (WGS) entry which is preliminary data.</text>
</comment>
<dbReference type="OrthoDB" id="1118707at2"/>
<dbReference type="Proteomes" id="UP000032900">
    <property type="component" value="Unassembled WGS sequence"/>
</dbReference>
<accession>A0A0E9LYR2</accession>
<evidence type="ECO:0000313" key="2">
    <source>
        <dbReference type="Proteomes" id="UP000032900"/>
    </source>
</evidence>
<proteinExistence type="predicted"/>
<evidence type="ECO:0000313" key="1">
    <source>
        <dbReference type="EMBL" id="GAO30281.1"/>
    </source>
</evidence>
<organism evidence="1 2">
    <name type="scientific">Geofilum rubicundum JCM 15548</name>
    <dbReference type="NCBI Taxonomy" id="1236989"/>
    <lineage>
        <taxon>Bacteria</taxon>
        <taxon>Pseudomonadati</taxon>
        <taxon>Bacteroidota</taxon>
        <taxon>Bacteroidia</taxon>
        <taxon>Marinilabiliales</taxon>
        <taxon>Marinilabiliaceae</taxon>
        <taxon>Geofilum</taxon>
    </lineage>
</organism>
<dbReference type="STRING" id="1236989.JCM15548_12541"/>
<reference evidence="1 2" key="1">
    <citation type="journal article" date="2015" name="Microbes Environ.">
        <title>Distribution and evolution of nitrogen fixation genes in the phylum bacteroidetes.</title>
        <authorList>
            <person name="Inoue J."/>
            <person name="Oshima K."/>
            <person name="Suda W."/>
            <person name="Sakamoto M."/>
            <person name="Iino T."/>
            <person name="Noda S."/>
            <person name="Hongoh Y."/>
            <person name="Hattori M."/>
            <person name="Ohkuma M."/>
        </authorList>
    </citation>
    <scope>NUCLEOTIDE SEQUENCE [LARGE SCALE GENOMIC DNA]</scope>
    <source>
        <strain evidence="1">JCM 15548</strain>
    </source>
</reference>
<dbReference type="RefSeq" id="WP_062125120.1">
    <property type="nucleotide sequence ID" value="NZ_BAZW01000021.1"/>
</dbReference>
<protein>
    <submittedName>
        <fullName evidence="1">Uncharacterized protein</fullName>
    </submittedName>
</protein>